<dbReference type="GO" id="GO:0005524">
    <property type="term" value="F:ATP binding"/>
    <property type="evidence" value="ECO:0007669"/>
    <property type="project" value="InterPro"/>
</dbReference>
<evidence type="ECO:0000259" key="10">
    <source>
        <dbReference type="SMART" id="SM00968"/>
    </source>
</evidence>
<accession>A0A317XP23</accession>
<dbReference type="InterPro" id="IPR010935">
    <property type="entry name" value="SMC_hinge"/>
</dbReference>
<dbReference type="Gene3D" id="1.20.1060.20">
    <property type="match status" value="1"/>
</dbReference>
<dbReference type="Proteomes" id="UP000246740">
    <property type="component" value="Unassembled WGS sequence"/>
</dbReference>
<proteinExistence type="inferred from homology"/>
<dbReference type="InterPro" id="IPR036277">
    <property type="entry name" value="SMC_hinge_sf"/>
</dbReference>
<evidence type="ECO:0000256" key="4">
    <source>
        <dbReference type="ARBA" id="ARBA00022776"/>
    </source>
</evidence>
<dbReference type="Gene3D" id="3.40.50.300">
    <property type="entry name" value="P-loop containing nucleotide triphosphate hydrolases"/>
    <property type="match status" value="2"/>
</dbReference>
<evidence type="ECO:0000256" key="3">
    <source>
        <dbReference type="ARBA" id="ARBA00022618"/>
    </source>
</evidence>
<dbReference type="GO" id="GO:0016887">
    <property type="term" value="F:ATP hydrolysis activity"/>
    <property type="evidence" value="ECO:0007669"/>
    <property type="project" value="InterPro"/>
</dbReference>
<dbReference type="EMBL" id="KZ819193">
    <property type="protein sequence ID" value="PWZ00027.1"/>
    <property type="molecule type" value="Genomic_DNA"/>
</dbReference>
<keyword evidence="4" id="KW-0498">Mitosis</keyword>
<dbReference type="InParanoid" id="A0A317XP23"/>
<evidence type="ECO:0000313" key="11">
    <source>
        <dbReference type="EMBL" id="PWZ00027.1"/>
    </source>
</evidence>
<dbReference type="FunFam" id="3.40.50.300:FF:000424">
    <property type="entry name" value="Structural maintenance of chromosomes 3"/>
    <property type="match status" value="1"/>
</dbReference>
<dbReference type="GO" id="GO:0007059">
    <property type="term" value="P:chromosome segregation"/>
    <property type="evidence" value="ECO:0007669"/>
    <property type="project" value="UniProtKB-ARBA"/>
</dbReference>
<evidence type="ECO:0000256" key="1">
    <source>
        <dbReference type="ARBA" id="ARBA00004123"/>
    </source>
</evidence>
<feature type="coiled-coil region" evidence="9">
    <location>
        <begin position="871"/>
        <end position="947"/>
    </location>
</feature>
<dbReference type="Pfam" id="PF06470">
    <property type="entry name" value="SMC_hinge"/>
    <property type="match status" value="1"/>
</dbReference>
<evidence type="ECO:0000256" key="5">
    <source>
        <dbReference type="ARBA" id="ARBA00023054"/>
    </source>
</evidence>
<dbReference type="InterPro" id="IPR024704">
    <property type="entry name" value="SMC"/>
</dbReference>
<name>A0A317XP23_9BASI</name>
<dbReference type="SUPFAM" id="SSF75553">
    <property type="entry name" value="Smc hinge domain"/>
    <property type="match status" value="1"/>
</dbReference>
<dbReference type="Gene3D" id="1.10.287.1490">
    <property type="match status" value="1"/>
</dbReference>
<dbReference type="InterPro" id="IPR003395">
    <property type="entry name" value="RecF/RecN/SMC_N"/>
</dbReference>
<dbReference type="Gene3D" id="3.30.70.1620">
    <property type="match status" value="1"/>
</dbReference>
<dbReference type="PANTHER" id="PTHR43977">
    <property type="entry name" value="STRUCTURAL MAINTENANCE OF CHROMOSOMES PROTEIN 3"/>
    <property type="match status" value="1"/>
</dbReference>
<dbReference type="CDD" id="cd03272">
    <property type="entry name" value="ABC_SMC3_euk"/>
    <property type="match status" value="1"/>
</dbReference>
<dbReference type="GO" id="GO:0005694">
    <property type="term" value="C:chromosome"/>
    <property type="evidence" value="ECO:0007669"/>
    <property type="project" value="InterPro"/>
</dbReference>
<keyword evidence="5 9" id="KW-0175">Coiled coil</keyword>
<evidence type="ECO:0000313" key="12">
    <source>
        <dbReference type="Proteomes" id="UP000246740"/>
    </source>
</evidence>
<feature type="coiled-coil region" evidence="9">
    <location>
        <begin position="791"/>
        <end position="847"/>
    </location>
</feature>
<dbReference type="SMART" id="SM00968">
    <property type="entry name" value="SMC_hinge"/>
    <property type="match status" value="1"/>
</dbReference>
<dbReference type="AlphaFoldDB" id="A0A317XP23"/>
<dbReference type="InterPro" id="IPR041741">
    <property type="entry name" value="SMC3_ABC_euk"/>
</dbReference>
<feature type="coiled-coil region" evidence="9">
    <location>
        <begin position="401"/>
        <end position="428"/>
    </location>
</feature>
<evidence type="ECO:0000256" key="8">
    <source>
        <dbReference type="PIRNR" id="PIRNR005719"/>
    </source>
</evidence>
<dbReference type="Pfam" id="PF02463">
    <property type="entry name" value="SMC_N"/>
    <property type="match status" value="1"/>
</dbReference>
<evidence type="ECO:0000256" key="7">
    <source>
        <dbReference type="ARBA" id="ARBA00023306"/>
    </source>
</evidence>
<dbReference type="OrthoDB" id="431497at2759"/>
<dbReference type="GO" id="GO:0005634">
    <property type="term" value="C:nucleus"/>
    <property type="evidence" value="ECO:0007669"/>
    <property type="project" value="UniProtKB-SubCell"/>
</dbReference>
<dbReference type="GO" id="GO:0051301">
    <property type="term" value="P:cell division"/>
    <property type="evidence" value="ECO:0007669"/>
    <property type="project" value="UniProtKB-KW"/>
</dbReference>
<sequence length="1223" mass="140710">MYIKTLTIQGFKSYREQTAVEPFSRHHNVVVGRNGSGKSNFFAAIRFVLSDAYTSMSREERQSLLHDSSSSTSATLSAFVEIVFDNEDRRFPTNGDEVILRRTIGLKKDEYSIDRKSASKADVANLLESAGFSRSNPYYIVPQGRITHLTNAKDHERLGLLKEVAGTRVYEQRRAESIKIMEDTDAKRSKIDDLLSYIENRLRELDDEKEELKEYYEQDRERRCIEYSLHQRELTECAELLERLEDERRREVNTSNQRRSEFNEREKLLARLEAELASTGQDLEQRTLEKNQLEHERREIAKHLAQIESLVEELEEVGELRASRRETLEAELARIRDEIQIKQAQLEQLRPTFEAAQADDKRIRAAFQETSARIAALYSKRGRSAQFRNQADRDQYLRDQMANLDRFIQQQQARIDESTRERAGLETRRTTVQQRIAEIEHTLEGRRELLQNLATEENAKCERRDELSETRKDLWKEEESLRSSQAFAANELDKNRQKLATMMDKATSQGLEAVEKIARRLNLEDRVKGPLYQLFTVDDKYKTAVEVVAGASLFHVVVDTDETASKLLEVMNREKSGRVTFIPLNRLKPKEFDFPTNVQDAILMIRKLNFDKELTPAIQQIFGRSVICQSLDIASAYAQSHRVNAVTLDGDKKDRKGPMTGGYQDPRRSRLDAVNEVRRWKTQSEQDTAKLNEVRNRLTQIEQEITGLMGEIHQLQRRREEARHSRGPLSDELTWTRREAEDLEQRIRATERREADHTLELRGAQTRRTSFEEELAAPMAPGLSAQESALLEQLNAQEDAQKRELAAASNALADLSNRKSMLEIDLHENLRRRRDELSSQLEALGEAMVGGGDDAGGAAASAAIGGGVQDVAARRREIETLRRRIADRERRVKAIDREIDQLTQSIQDIQARYDKTKSDQAEDARNIARQQKNVERYLSKRTRLLEQRDRCNQQIRDLGVLPEEAFEKHINTNSDKLLKTLHKVNERLKQFSHVNKKAVEQYNSFTKQRDQLLERRSELDKSGESIQELIDVLDQRKDEAIERTFKQVSKYFEEVFEKLVPAGRGRLIMQRRVDAPAPGDEDGPSEDEAAQVENYTGVSIKVSFNSKHDEGLRIQQLSGGQKSLVALATVFAIQRCDPAPFYLFDEIDANLDAQYRTAVANMIRELADSAQFITTTFRPEMVQVAKKHYGVLFDANKVSSIRSISRDEAHEFVEAAATTEPQR</sequence>
<dbReference type="STRING" id="1882483.A0A317XP23"/>
<evidence type="ECO:0000256" key="2">
    <source>
        <dbReference type="ARBA" id="ARBA00005917"/>
    </source>
</evidence>
<dbReference type="InterPro" id="IPR027417">
    <property type="entry name" value="P-loop_NTPase"/>
</dbReference>
<dbReference type="FunCoup" id="A0A317XP23">
    <property type="interactions" value="711"/>
</dbReference>
<keyword evidence="12" id="KW-1185">Reference proteome</keyword>
<feature type="coiled-coil region" evidence="9">
    <location>
        <begin position="195"/>
        <end position="345"/>
    </location>
</feature>
<dbReference type="GO" id="GO:0051276">
    <property type="term" value="P:chromosome organization"/>
    <property type="evidence" value="ECO:0007669"/>
    <property type="project" value="InterPro"/>
</dbReference>
<gene>
    <name evidence="11" type="ORF">BCV70DRAFT_200197</name>
</gene>
<organism evidence="11 12">
    <name type="scientific">Testicularia cyperi</name>
    <dbReference type="NCBI Taxonomy" id="1882483"/>
    <lineage>
        <taxon>Eukaryota</taxon>
        <taxon>Fungi</taxon>
        <taxon>Dikarya</taxon>
        <taxon>Basidiomycota</taxon>
        <taxon>Ustilaginomycotina</taxon>
        <taxon>Ustilaginomycetes</taxon>
        <taxon>Ustilaginales</taxon>
        <taxon>Anthracoideaceae</taxon>
        <taxon>Testicularia</taxon>
    </lineage>
</organism>
<dbReference type="SUPFAM" id="SSF52540">
    <property type="entry name" value="P-loop containing nucleoside triphosphate hydrolases"/>
    <property type="match status" value="2"/>
</dbReference>
<protein>
    <recommendedName>
        <fullName evidence="8">Structural maintenance of chromosomes protein</fullName>
    </recommendedName>
</protein>
<evidence type="ECO:0000256" key="6">
    <source>
        <dbReference type="ARBA" id="ARBA00023242"/>
    </source>
</evidence>
<comment type="similarity">
    <text evidence="2">Belongs to the SMC family. SMC3 subfamily.</text>
</comment>
<dbReference type="PIRSF" id="PIRSF005719">
    <property type="entry name" value="SMC"/>
    <property type="match status" value="1"/>
</dbReference>
<evidence type="ECO:0000256" key="9">
    <source>
        <dbReference type="SAM" id="Coils"/>
    </source>
</evidence>
<feature type="domain" description="SMC hinge" evidence="10">
    <location>
        <begin position="525"/>
        <end position="638"/>
    </location>
</feature>
<feature type="coiled-coil region" evidence="9">
    <location>
        <begin position="684"/>
        <end position="760"/>
    </location>
</feature>
<reference evidence="11 12" key="1">
    <citation type="journal article" date="2018" name="Mol. Biol. Evol.">
        <title>Broad Genomic Sampling Reveals a Smut Pathogenic Ancestry of the Fungal Clade Ustilaginomycotina.</title>
        <authorList>
            <person name="Kijpornyongpan T."/>
            <person name="Mondo S.J."/>
            <person name="Barry K."/>
            <person name="Sandor L."/>
            <person name="Lee J."/>
            <person name="Lipzen A."/>
            <person name="Pangilinan J."/>
            <person name="LaButti K."/>
            <person name="Hainaut M."/>
            <person name="Henrissat B."/>
            <person name="Grigoriev I.V."/>
            <person name="Spatafora J.W."/>
            <person name="Aime M.C."/>
        </authorList>
    </citation>
    <scope>NUCLEOTIDE SEQUENCE [LARGE SCALE GENOMIC DNA]</scope>
    <source>
        <strain evidence="11 12">MCA 3645</strain>
    </source>
</reference>
<comment type="subcellular location">
    <subcellularLocation>
        <location evidence="1 8">Nucleus</location>
    </subcellularLocation>
</comment>
<keyword evidence="6 8" id="KW-0539">Nucleus</keyword>
<keyword evidence="3" id="KW-0132">Cell division</keyword>
<dbReference type="FunFam" id="3.40.50.300:FF:000370">
    <property type="entry name" value="Structural maintenance of chromosomes 3"/>
    <property type="match status" value="1"/>
</dbReference>
<keyword evidence="7" id="KW-0131">Cell cycle</keyword>